<keyword evidence="2" id="KW-1185">Reference proteome</keyword>
<reference evidence="1 2" key="1">
    <citation type="submission" date="2012-10" db="EMBL/GenBank/DDBJ databases">
        <authorList>
            <person name="Zafar N."/>
            <person name="Inman J."/>
            <person name="Hall N."/>
            <person name="Lorenzi H."/>
            <person name="Caler E."/>
        </authorList>
    </citation>
    <scope>NUCLEOTIDE SEQUENCE [LARGE SCALE GENOMIC DNA]</scope>
    <source>
        <strain evidence="1 2">IP1</strain>
    </source>
</reference>
<evidence type="ECO:0000313" key="1">
    <source>
        <dbReference type="EMBL" id="ELP86513.1"/>
    </source>
</evidence>
<protein>
    <submittedName>
        <fullName evidence="1">Uncharacterized protein</fullName>
    </submittedName>
</protein>
<dbReference type="Proteomes" id="UP000014680">
    <property type="component" value="Unassembled WGS sequence"/>
</dbReference>
<dbReference type="OrthoDB" id="25166at2759"/>
<organism evidence="1 2">
    <name type="scientific">Entamoeba invadens IP1</name>
    <dbReference type="NCBI Taxonomy" id="370355"/>
    <lineage>
        <taxon>Eukaryota</taxon>
        <taxon>Amoebozoa</taxon>
        <taxon>Evosea</taxon>
        <taxon>Archamoebae</taxon>
        <taxon>Mastigamoebida</taxon>
        <taxon>Entamoebidae</taxon>
        <taxon>Entamoeba</taxon>
    </lineage>
</organism>
<name>A0A0A1U1N2_ENTIV</name>
<dbReference type="KEGG" id="eiv:EIN_034440"/>
<dbReference type="EMBL" id="KB206969">
    <property type="protein sequence ID" value="ELP86513.1"/>
    <property type="molecule type" value="Genomic_DNA"/>
</dbReference>
<accession>A0A0A1U1N2</accession>
<gene>
    <name evidence="1" type="ORF">EIN_034440</name>
</gene>
<dbReference type="VEuPathDB" id="AmoebaDB:EIN_034440"/>
<sequence length="432" mass="49941">MSKLSTIPDFTNYQFPIGLSHQSLDQHIVNNEGYSALLAYVYSYSFQKNKHKTVTYKVLNCFFGYSPQYTSALVTRLANKQVEPVSEVFRWKYPLPGDGDFSYVCCNEKDTEDVNVSDWVLMTNMHPTKSYDGRYILRMTSSSLIKKLPSRHPAIIDRICFLAKNLPKDVVVSFVERSKRLYPFDEEVEECITRLNTMIDNKNIRSAKTIQHWECNHKINQKIEMESTTGDADQKRIDLNSKTKESDSKNDGPQVDSNILLEEEPSPWFSAFQTQAEPRTIMTPFMDVVYASQPIITISNFLAFNKNDIRRLHVIKLKGIFVCFYPQNVESVITYQCGCLFQKKSKYDVVCNVCRQRVSLHMALQINVKDVETSQTMIVEVTHETLSSFTWYSHDPLSMVVKMYQSFAVPTPLILYTRVFLDEITGLVHLYI</sequence>
<proteinExistence type="predicted"/>
<dbReference type="AlphaFoldDB" id="A0A0A1U1N2"/>
<dbReference type="GeneID" id="14885475"/>
<dbReference type="OMA" id="GVQMVYC"/>
<evidence type="ECO:0000313" key="2">
    <source>
        <dbReference type="Proteomes" id="UP000014680"/>
    </source>
</evidence>
<dbReference type="RefSeq" id="XP_004185859.1">
    <property type="nucleotide sequence ID" value="XM_004185811.1"/>
</dbReference>